<proteinExistence type="predicted"/>
<evidence type="ECO:0000313" key="2">
    <source>
        <dbReference type="Proteomes" id="UP000297149"/>
    </source>
</evidence>
<protein>
    <submittedName>
        <fullName evidence="1">Uncharacterized protein</fullName>
    </submittedName>
</protein>
<gene>
    <name evidence="1" type="ORF">E7747_11470</name>
</gene>
<dbReference type="RefSeq" id="WP_136416067.1">
    <property type="nucleotide sequence ID" value="NZ_CP039396.1"/>
</dbReference>
<reference evidence="2" key="1">
    <citation type="submission" date="2019-02" db="EMBL/GenBank/DDBJ databases">
        <title>Isolation and identification of novel species under the genus Muribaculum.</title>
        <authorList>
            <person name="Miyake S."/>
            <person name="Ding Y."/>
            <person name="Low A."/>
            <person name="Soh M."/>
            <person name="Seedorf H."/>
        </authorList>
    </citation>
    <scope>NUCLEOTIDE SEQUENCE [LARGE SCALE GENOMIC DNA]</scope>
    <source>
        <strain evidence="2">H5</strain>
    </source>
</reference>
<keyword evidence="2" id="KW-1185">Reference proteome</keyword>
<organism evidence="1 2">
    <name type="scientific">Duncaniella dubosii</name>
    <dbReference type="NCBI Taxonomy" id="2518971"/>
    <lineage>
        <taxon>Bacteria</taxon>
        <taxon>Pseudomonadati</taxon>
        <taxon>Bacteroidota</taxon>
        <taxon>Bacteroidia</taxon>
        <taxon>Bacteroidales</taxon>
        <taxon>Muribaculaceae</taxon>
        <taxon>Duncaniella</taxon>
    </lineage>
</organism>
<sequence>MQTTTATHAGGNADLLSGILGVEIRNEEKITAQDRLFCEKQQEMLYNVLEQIDQWYGIFTKEAEKYRESHRISYKENGEIRHTYSTADSEYKDYTVHTFKPFKAINELVSSNLNANKGFAQRIIGYFNRTYNVSVPVPEINGNTLKMGSRPHYMTYVDAVIEHLGGRSFRKTAEEELIKRFHQLVKPHRWSKVKPELKGDKISFPNIVVFDSFYYDYNRTNHVHYNYHGNISTLCEGIAFGSDDVLCGDKGMVMRLNQDNVDISGWYDLMTTNATGMKFFRNGRIDVRFKDREAASLCFNRLRLDELRLQEE</sequence>
<dbReference type="AlphaFoldDB" id="A0A4P7W4E1"/>
<dbReference type="Proteomes" id="UP000297149">
    <property type="component" value="Chromosome"/>
</dbReference>
<name>A0A4P7W4E1_9BACT</name>
<dbReference type="KEGG" id="ddb:E7747_11470"/>
<accession>A0A4P7W4E1</accession>
<evidence type="ECO:0000313" key="1">
    <source>
        <dbReference type="EMBL" id="QCD42851.1"/>
    </source>
</evidence>
<dbReference type="EMBL" id="CP039396">
    <property type="protein sequence ID" value="QCD42851.1"/>
    <property type="molecule type" value="Genomic_DNA"/>
</dbReference>